<organism evidence="2 3">
    <name type="scientific">Loxostege sticticalis</name>
    <name type="common">Beet webworm moth</name>
    <dbReference type="NCBI Taxonomy" id="481309"/>
    <lineage>
        <taxon>Eukaryota</taxon>
        <taxon>Metazoa</taxon>
        <taxon>Ecdysozoa</taxon>
        <taxon>Arthropoda</taxon>
        <taxon>Hexapoda</taxon>
        <taxon>Insecta</taxon>
        <taxon>Pterygota</taxon>
        <taxon>Neoptera</taxon>
        <taxon>Endopterygota</taxon>
        <taxon>Lepidoptera</taxon>
        <taxon>Glossata</taxon>
        <taxon>Ditrysia</taxon>
        <taxon>Pyraloidea</taxon>
        <taxon>Crambidae</taxon>
        <taxon>Pyraustinae</taxon>
        <taxon>Loxostege</taxon>
    </lineage>
</organism>
<name>A0ABR3I3L5_LOXSC</name>
<reference evidence="2 3" key="1">
    <citation type="submission" date="2024-06" db="EMBL/GenBank/DDBJ databases">
        <title>A chromosome-level genome assembly of beet webworm, Loxostege sticticalis.</title>
        <authorList>
            <person name="Zhang Y."/>
        </authorList>
    </citation>
    <scope>NUCLEOTIDE SEQUENCE [LARGE SCALE GENOMIC DNA]</scope>
    <source>
        <strain evidence="2">AQ026</strain>
        <tissue evidence="2">Whole body</tissue>
    </source>
</reference>
<feature type="region of interest" description="Disordered" evidence="1">
    <location>
        <begin position="147"/>
        <end position="201"/>
    </location>
</feature>
<evidence type="ECO:0008006" key="4">
    <source>
        <dbReference type="Google" id="ProtNLM"/>
    </source>
</evidence>
<dbReference type="PANTHER" id="PTHR15107:SF0">
    <property type="entry name" value="DNA ENDONUCLEASE ACTIVATOR CTP1 C-TERMINAL DOMAIN-CONTAINING PROTEIN"/>
    <property type="match status" value="1"/>
</dbReference>
<accession>A0ABR3I3L5</accession>
<protein>
    <recommendedName>
        <fullName evidence="4">DNA endonuclease RBBP8</fullName>
    </recommendedName>
</protein>
<dbReference type="PANTHER" id="PTHR15107">
    <property type="entry name" value="RETINOBLASTOMA BINDING PROTEIN 8"/>
    <property type="match status" value="1"/>
</dbReference>
<evidence type="ECO:0000313" key="2">
    <source>
        <dbReference type="EMBL" id="KAL0883401.1"/>
    </source>
</evidence>
<gene>
    <name evidence="2" type="ORF">ABMA27_016789</name>
</gene>
<feature type="compositionally biased region" description="Basic and acidic residues" evidence="1">
    <location>
        <begin position="515"/>
        <end position="529"/>
    </location>
</feature>
<feature type="region of interest" description="Disordered" evidence="1">
    <location>
        <begin position="490"/>
        <end position="529"/>
    </location>
</feature>
<dbReference type="Proteomes" id="UP001549920">
    <property type="component" value="Unassembled WGS sequence"/>
</dbReference>
<evidence type="ECO:0000256" key="1">
    <source>
        <dbReference type="SAM" id="MobiDB-lite"/>
    </source>
</evidence>
<comment type="caution">
    <text evidence="2">The sequence shown here is derived from an EMBL/GenBank/DDBJ whole genome shotgun (WGS) entry which is preliminary data.</text>
</comment>
<sequence>MSNISDDSVSYTLSLSSNSKLLALEKTLHQSIIEFQELAKEVKVLHIESMDTKKQLLTQKEKCESKHCSSSEALMKIIECKDNIIQSVASALTKLNETKNFNILKEIFKTLCGDTTITEPKIEPQHVKVLKENMFSPLTPKKELFDSTTDVSMKDESVSEIEGTPTGRTSPIIQSRKPRNGCVTSSSDYRDKKKCPDSWTTPENKAMKLTFPLNSKRGKWRQGRLNLVTVKQSTVVDLTSSPELMTVNKNSQSESNVQLLVKKESTDNDDTILPSPTSGPNSYPSLLKNNVNSPMKFKRPLCLKNKSEVKIEKSNLENSPIKVFPSRNEDPEESINLLKPVRFITKLDENSPTKVKPMDDDETHCEIPSSLSILEHHALEQDGGSPLKPVSPAKRPLGENQNIINMQDRVDTNASMSLLHPEPKLPKVSPEDKAKSKLPAPVEPIYKEPTVRKKAEKRALPGWNCDECKNFYDELYADDPEMLAKKMDECSKHRGKNNPARPKTPEGFWNPRWSVPRDTEEFNRRNNAA</sequence>
<dbReference type="InterPro" id="IPR033316">
    <property type="entry name" value="RBBP8-like"/>
</dbReference>
<dbReference type="EMBL" id="JBEUOH010000009">
    <property type="protein sequence ID" value="KAL0883401.1"/>
    <property type="molecule type" value="Genomic_DNA"/>
</dbReference>
<evidence type="ECO:0000313" key="3">
    <source>
        <dbReference type="Proteomes" id="UP001549920"/>
    </source>
</evidence>
<proteinExistence type="predicted"/>
<keyword evidence="3" id="KW-1185">Reference proteome</keyword>